<accession>A0A9E6XVQ2</accession>
<dbReference type="Gene3D" id="2.30.30.40">
    <property type="entry name" value="SH3 Domains"/>
    <property type="match status" value="1"/>
</dbReference>
<dbReference type="AlphaFoldDB" id="A0A9E6XVQ2"/>
<dbReference type="RefSeq" id="WP_259314638.1">
    <property type="nucleotide sequence ID" value="NZ_CP087164.1"/>
</dbReference>
<dbReference type="Gene3D" id="2.40.50.180">
    <property type="entry name" value="CheA-289, Domain 4"/>
    <property type="match status" value="1"/>
</dbReference>
<organism evidence="2 3">
    <name type="scientific">Capillimicrobium parvum</name>
    <dbReference type="NCBI Taxonomy" id="2884022"/>
    <lineage>
        <taxon>Bacteria</taxon>
        <taxon>Bacillati</taxon>
        <taxon>Actinomycetota</taxon>
        <taxon>Thermoleophilia</taxon>
        <taxon>Solirubrobacterales</taxon>
        <taxon>Capillimicrobiaceae</taxon>
        <taxon>Capillimicrobium</taxon>
    </lineage>
</organism>
<dbReference type="KEGG" id="sbae:DSM104329_01357"/>
<evidence type="ECO:0000313" key="2">
    <source>
        <dbReference type="EMBL" id="UGS34973.1"/>
    </source>
</evidence>
<dbReference type="PANTHER" id="PTHR22617">
    <property type="entry name" value="CHEMOTAXIS SENSOR HISTIDINE KINASE-RELATED"/>
    <property type="match status" value="1"/>
</dbReference>
<gene>
    <name evidence="2" type="ORF">DSM104329_01357</name>
</gene>
<dbReference type="Proteomes" id="UP001162834">
    <property type="component" value="Chromosome"/>
</dbReference>
<dbReference type="PANTHER" id="PTHR22617:SF23">
    <property type="entry name" value="CHEMOTAXIS PROTEIN CHEW"/>
    <property type="match status" value="1"/>
</dbReference>
<dbReference type="PROSITE" id="PS50851">
    <property type="entry name" value="CHEW"/>
    <property type="match status" value="1"/>
</dbReference>
<dbReference type="SMART" id="SM00260">
    <property type="entry name" value="CheW"/>
    <property type="match status" value="1"/>
</dbReference>
<proteinExistence type="predicted"/>
<reference evidence="2" key="1">
    <citation type="journal article" date="2022" name="Int. J. Syst. Evol. Microbiol.">
        <title>Pseudomonas aegrilactucae sp. nov. and Pseudomonas morbosilactucae sp. nov., pathogens causing bacterial rot of lettuce in Japan.</title>
        <authorList>
            <person name="Sawada H."/>
            <person name="Fujikawa T."/>
            <person name="Satou M."/>
        </authorList>
    </citation>
    <scope>NUCLEOTIDE SEQUENCE</scope>
    <source>
        <strain evidence="2">0166_1</strain>
    </source>
</reference>
<dbReference type="SUPFAM" id="SSF50341">
    <property type="entry name" value="CheW-like"/>
    <property type="match status" value="1"/>
</dbReference>
<name>A0A9E6XVQ2_9ACTN</name>
<dbReference type="InterPro" id="IPR002545">
    <property type="entry name" value="CheW-lke_dom"/>
</dbReference>
<evidence type="ECO:0000313" key="3">
    <source>
        <dbReference type="Proteomes" id="UP001162834"/>
    </source>
</evidence>
<dbReference type="InterPro" id="IPR039315">
    <property type="entry name" value="CheW"/>
</dbReference>
<protein>
    <recommendedName>
        <fullName evidence="1">CheW-like domain-containing protein</fullName>
    </recommendedName>
</protein>
<keyword evidence="3" id="KW-1185">Reference proteome</keyword>
<dbReference type="GO" id="GO:0005829">
    <property type="term" value="C:cytosol"/>
    <property type="evidence" value="ECO:0007669"/>
    <property type="project" value="TreeGrafter"/>
</dbReference>
<dbReference type="InterPro" id="IPR036061">
    <property type="entry name" value="CheW-like_dom_sf"/>
</dbReference>
<dbReference type="GO" id="GO:0007165">
    <property type="term" value="P:signal transduction"/>
    <property type="evidence" value="ECO:0007669"/>
    <property type="project" value="InterPro"/>
</dbReference>
<sequence>MDAVHVRLRGERYAIEVADVVEVEQRDQMTPVWGASPLVVGVRNLRGSVLPIVDLAAALGLPSRPDAAYVVVVASGVATAGLEVDAVIDVEPLPLFDVQPADQAGLRGRAMVDDELVGVIDVEAVLAMAGPV</sequence>
<feature type="domain" description="CheW-like" evidence="1">
    <location>
        <begin position="1"/>
        <end position="131"/>
    </location>
</feature>
<evidence type="ECO:0000259" key="1">
    <source>
        <dbReference type="PROSITE" id="PS50851"/>
    </source>
</evidence>
<dbReference type="GO" id="GO:0006935">
    <property type="term" value="P:chemotaxis"/>
    <property type="evidence" value="ECO:0007669"/>
    <property type="project" value="InterPro"/>
</dbReference>
<dbReference type="Pfam" id="PF01584">
    <property type="entry name" value="CheW"/>
    <property type="match status" value="1"/>
</dbReference>
<dbReference type="EMBL" id="CP087164">
    <property type="protein sequence ID" value="UGS34973.1"/>
    <property type="molecule type" value="Genomic_DNA"/>
</dbReference>